<keyword evidence="2" id="KW-0813">Transport</keyword>
<feature type="compositionally biased region" description="Basic and acidic residues" evidence="6">
    <location>
        <begin position="27"/>
        <end position="38"/>
    </location>
</feature>
<reference evidence="8" key="1">
    <citation type="submission" date="2023-06" db="EMBL/GenBank/DDBJ databases">
        <title>Black Yeasts Isolated from many extreme environments.</title>
        <authorList>
            <person name="Coleine C."/>
            <person name="Stajich J.E."/>
            <person name="Selbmann L."/>
        </authorList>
    </citation>
    <scope>NUCLEOTIDE SEQUENCE</scope>
    <source>
        <strain evidence="8">CCFEE 5200</strain>
    </source>
</reference>
<feature type="transmembrane region" description="Helical" evidence="7">
    <location>
        <begin position="229"/>
        <end position="250"/>
    </location>
</feature>
<protein>
    <submittedName>
        <fullName evidence="8">Uncharacterized protein</fullName>
    </submittedName>
</protein>
<comment type="caution">
    <text evidence="8">The sequence shown here is derived from an EMBL/GenBank/DDBJ whole genome shotgun (WGS) entry which is preliminary data.</text>
</comment>
<feature type="transmembrane region" description="Helical" evidence="7">
    <location>
        <begin position="475"/>
        <end position="493"/>
    </location>
</feature>
<proteinExistence type="predicted"/>
<dbReference type="EMBL" id="JAUJLE010000015">
    <property type="protein sequence ID" value="KAK1008726.1"/>
    <property type="molecule type" value="Genomic_DNA"/>
</dbReference>
<dbReference type="PANTHER" id="PTHR45649">
    <property type="entry name" value="AMINO-ACID PERMEASE BAT1"/>
    <property type="match status" value="1"/>
</dbReference>
<dbReference type="Proteomes" id="UP001175353">
    <property type="component" value="Unassembled WGS sequence"/>
</dbReference>
<feature type="transmembrane region" description="Helical" evidence="7">
    <location>
        <begin position="271"/>
        <end position="297"/>
    </location>
</feature>
<sequence>MTRSKIQDQSPPSATEIQEASDADADFNEKPGNEYDQRGMVRMGKRQELRREFQFFSIFGFAVILGCSWEYVFMSVSDFDSPYWRATSLTYPRSVTTEASRSGGQYHWCSEFAPASLQKFLSYTVGYLCVLGWHASLAGTCYAAGQQVQAIIVLANPQFAIQTWETALLAMAVVVVAVGFNTVLYRKLPIVEGIVMIVHVFGFFAFVIVLWVMAPRGDSSVLTTFTTNGWSSAGVACLVGISAPIGDLIGADSSVHLSEELRNAAWILPRAMVATAVMNYLLGFITIITLVFCLGNLDDAINSATGQPYVQVLLNATQSTGATIALTVVMLILLISCAVNTATTSSRQLWSFARDGGPPFSTWLSRVRPGWDLPMNAMTVSLGVTAILSCIVIGSATAYGVFVTLVNSGLLSSYAICIGCIMYKRIRGEPFPPSQFSLGGAGNIVNAIALAFLSVAWIFQFFPSAPDPTGTSMNWAILIFGAVIIFFTAYYAVNARHRYTGPVVHVTRHME</sequence>
<feature type="transmembrane region" description="Helical" evidence="7">
    <location>
        <begin position="400"/>
        <end position="423"/>
    </location>
</feature>
<evidence type="ECO:0000256" key="4">
    <source>
        <dbReference type="ARBA" id="ARBA00022989"/>
    </source>
</evidence>
<dbReference type="GO" id="GO:0016020">
    <property type="term" value="C:membrane"/>
    <property type="evidence" value="ECO:0007669"/>
    <property type="project" value="UniProtKB-SubCell"/>
</dbReference>
<dbReference type="AlphaFoldDB" id="A0AAN6R044"/>
<dbReference type="InterPro" id="IPR002293">
    <property type="entry name" value="AA/rel_permease1"/>
</dbReference>
<feature type="transmembrane region" description="Helical" evidence="7">
    <location>
        <begin position="444"/>
        <end position="463"/>
    </location>
</feature>
<dbReference type="Gene3D" id="1.20.1740.10">
    <property type="entry name" value="Amino acid/polyamine transporter I"/>
    <property type="match status" value="1"/>
</dbReference>
<organism evidence="8 9">
    <name type="scientific">Friedmanniomyces endolithicus</name>
    <dbReference type="NCBI Taxonomy" id="329885"/>
    <lineage>
        <taxon>Eukaryota</taxon>
        <taxon>Fungi</taxon>
        <taxon>Dikarya</taxon>
        <taxon>Ascomycota</taxon>
        <taxon>Pezizomycotina</taxon>
        <taxon>Dothideomycetes</taxon>
        <taxon>Dothideomycetidae</taxon>
        <taxon>Mycosphaerellales</taxon>
        <taxon>Teratosphaeriaceae</taxon>
        <taxon>Friedmanniomyces</taxon>
    </lineage>
</organism>
<feature type="transmembrane region" description="Helical" evidence="7">
    <location>
        <begin position="373"/>
        <end position="394"/>
    </location>
</feature>
<evidence type="ECO:0000313" key="9">
    <source>
        <dbReference type="Proteomes" id="UP001175353"/>
    </source>
</evidence>
<keyword evidence="9" id="KW-1185">Reference proteome</keyword>
<evidence type="ECO:0000256" key="6">
    <source>
        <dbReference type="SAM" id="MobiDB-lite"/>
    </source>
</evidence>
<evidence type="ECO:0000256" key="3">
    <source>
        <dbReference type="ARBA" id="ARBA00022692"/>
    </source>
</evidence>
<keyword evidence="3 7" id="KW-0812">Transmembrane</keyword>
<feature type="transmembrane region" description="Helical" evidence="7">
    <location>
        <begin position="194"/>
        <end position="214"/>
    </location>
</feature>
<feature type="transmembrane region" description="Helical" evidence="7">
    <location>
        <begin position="53"/>
        <end position="74"/>
    </location>
</feature>
<keyword evidence="4 7" id="KW-1133">Transmembrane helix</keyword>
<feature type="compositionally biased region" description="Polar residues" evidence="6">
    <location>
        <begin position="1"/>
        <end position="18"/>
    </location>
</feature>
<dbReference type="PANTHER" id="PTHR45649:SF2">
    <property type="entry name" value="ACID PERMEASE, PUTATIVE-RELATED"/>
    <property type="match status" value="1"/>
</dbReference>
<keyword evidence="5 7" id="KW-0472">Membrane</keyword>
<dbReference type="GO" id="GO:0022857">
    <property type="term" value="F:transmembrane transporter activity"/>
    <property type="evidence" value="ECO:0007669"/>
    <property type="project" value="InterPro"/>
</dbReference>
<accession>A0AAN6R044</accession>
<gene>
    <name evidence="8" type="ORF">LTR91_003086</name>
</gene>
<evidence type="ECO:0000256" key="5">
    <source>
        <dbReference type="ARBA" id="ARBA00023136"/>
    </source>
</evidence>
<evidence type="ECO:0000256" key="7">
    <source>
        <dbReference type="SAM" id="Phobius"/>
    </source>
</evidence>
<evidence type="ECO:0000256" key="2">
    <source>
        <dbReference type="ARBA" id="ARBA00022448"/>
    </source>
</evidence>
<evidence type="ECO:0000256" key="1">
    <source>
        <dbReference type="ARBA" id="ARBA00004141"/>
    </source>
</evidence>
<feature type="transmembrane region" description="Helical" evidence="7">
    <location>
        <begin position="167"/>
        <end position="185"/>
    </location>
</feature>
<comment type="subcellular location">
    <subcellularLocation>
        <location evidence="1">Membrane</location>
        <topology evidence="1">Multi-pass membrane protein</topology>
    </subcellularLocation>
</comment>
<feature type="region of interest" description="Disordered" evidence="6">
    <location>
        <begin position="1"/>
        <end position="38"/>
    </location>
</feature>
<dbReference type="Pfam" id="PF13520">
    <property type="entry name" value="AA_permease_2"/>
    <property type="match status" value="1"/>
</dbReference>
<evidence type="ECO:0000313" key="8">
    <source>
        <dbReference type="EMBL" id="KAK1008726.1"/>
    </source>
</evidence>
<feature type="transmembrane region" description="Helical" evidence="7">
    <location>
        <begin position="317"/>
        <end position="339"/>
    </location>
</feature>
<name>A0AAN6R044_9PEZI</name>